<dbReference type="FunFam" id="1.20.140.40:FF:000006">
    <property type="entry name" value="Pectinesterase inhibitor 3"/>
    <property type="match status" value="1"/>
</dbReference>
<evidence type="ECO:0000313" key="9">
    <source>
        <dbReference type="Proteomes" id="UP000515211"/>
    </source>
</evidence>
<dbReference type="GeneID" id="107492431"/>
<dbReference type="PANTHER" id="PTHR31080">
    <property type="entry name" value="PECTINESTERASE INHIBITOR-LIKE"/>
    <property type="match status" value="1"/>
</dbReference>
<dbReference type="Proteomes" id="UP000515211">
    <property type="component" value="Chromosome 6"/>
</dbReference>
<evidence type="ECO:0000256" key="4">
    <source>
        <dbReference type="ARBA" id="ARBA00022729"/>
    </source>
</evidence>
<dbReference type="GO" id="GO:0048046">
    <property type="term" value="C:apoplast"/>
    <property type="evidence" value="ECO:0007669"/>
    <property type="project" value="UniProtKB-SubCell"/>
</dbReference>
<feature type="domain" description="Pectinesterase inhibitor" evidence="8">
    <location>
        <begin position="34"/>
        <end position="201"/>
    </location>
</feature>
<dbReference type="InterPro" id="IPR035513">
    <property type="entry name" value="Invertase/methylesterase_inhib"/>
</dbReference>
<dbReference type="SUPFAM" id="SSF101148">
    <property type="entry name" value="Plant invertase/pectin methylesterase inhibitor"/>
    <property type="match status" value="1"/>
</dbReference>
<dbReference type="OrthoDB" id="1430376at2759"/>
<keyword evidence="5" id="KW-1015">Disulfide bond</keyword>
<comment type="subcellular location">
    <subcellularLocation>
        <location evidence="1">Secreted</location>
        <location evidence="1">Extracellular space</location>
        <location evidence="1">Apoplast</location>
    </subcellularLocation>
</comment>
<dbReference type="InterPro" id="IPR006501">
    <property type="entry name" value="Pectinesterase_inhib_dom"/>
</dbReference>
<keyword evidence="9" id="KW-1185">Reference proteome</keyword>
<dbReference type="AlphaFoldDB" id="A0A6P4DP85"/>
<evidence type="ECO:0000256" key="6">
    <source>
        <dbReference type="ARBA" id="ARBA00038471"/>
    </source>
</evidence>
<evidence type="ECO:0000256" key="2">
    <source>
        <dbReference type="ARBA" id="ARBA00022523"/>
    </source>
</evidence>
<evidence type="ECO:0000256" key="7">
    <source>
        <dbReference type="SAM" id="SignalP"/>
    </source>
</evidence>
<keyword evidence="3" id="KW-0964">Secreted</keyword>
<dbReference type="InterPro" id="IPR051955">
    <property type="entry name" value="PME_Inhibitor"/>
</dbReference>
<dbReference type="Gene3D" id="1.20.140.40">
    <property type="entry name" value="Invertase/pectin methylesterase inhibitor family protein"/>
    <property type="match status" value="1"/>
</dbReference>
<sequence>MVIISRLMLLHALLLLFLSSFLASSVQMVFAKGNKNGYVREACSVTRYQELCVHSLAQFSNTAGTSPSKWARAGVSVTIGEVKKVRAYLAQLKRNGGFIGRNRAALSDCAEVFDDALDELHRSLDVLRKLSKTTFSTQMGDLNTWISAALTDENTCLDGFSFQVQDNNNNNNHNNNKKKQIKLLQRRVQNVSYITSNALALVNKLATTGIESFVDQDKS</sequence>
<dbReference type="RefSeq" id="XP_015968938.1">
    <property type="nucleotide sequence ID" value="XM_016113452.3"/>
</dbReference>
<comment type="similarity">
    <text evidence="6">Belongs to the PMEI family.</text>
</comment>
<name>A0A6P4DP85_ARADU</name>
<dbReference type="NCBIfam" id="TIGR01614">
    <property type="entry name" value="PME_inhib"/>
    <property type="match status" value="1"/>
</dbReference>
<evidence type="ECO:0000259" key="8">
    <source>
        <dbReference type="SMART" id="SM00856"/>
    </source>
</evidence>
<feature type="chain" id="PRO_5028103241" evidence="7">
    <location>
        <begin position="24"/>
        <end position="219"/>
    </location>
</feature>
<reference evidence="9" key="1">
    <citation type="journal article" date="2016" name="Nat. Genet.">
        <title>The genome sequences of Arachis duranensis and Arachis ipaensis, the diploid ancestors of cultivated peanut.</title>
        <authorList>
            <person name="Bertioli D.J."/>
            <person name="Cannon S.B."/>
            <person name="Froenicke L."/>
            <person name="Huang G."/>
            <person name="Farmer A.D."/>
            <person name="Cannon E.K."/>
            <person name="Liu X."/>
            <person name="Gao D."/>
            <person name="Clevenger J."/>
            <person name="Dash S."/>
            <person name="Ren L."/>
            <person name="Moretzsohn M.C."/>
            <person name="Shirasawa K."/>
            <person name="Huang W."/>
            <person name="Vidigal B."/>
            <person name="Abernathy B."/>
            <person name="Chu Y."/>
            <person name="Niederhuth C.E."/>
            <person name="Umale P."/>
            <person name="Araujo A.C."/>
            <person name="Kozik A."/>
            <person name="Kim K.D."/>
            <person name="Burow M.D."/>
            <person name="Varshney R.K."/>
            <person name="Wang X."/>
            <person name="Zhang X."/>
            <person name="Barkley N."/>
            <person name="Guimaraes P.M."/>
            <person name="Isobe S."/>
            <person name="Guo B."/>
            <person name="Liao B."/>
            <person name="Stalker H.T."/>
            <person name="Schmitz R.J."/>
            <person name="Scheffler B.E."/>
            <person name="Leal-Bertioli S.C."/>
            <person name="Xun X."/>
            <person name="Jackson S.A."/>
            <person name="Michelmore R."/>
            <person name="Ozias-Akins P."/>
        </authorList>
    </citation>
    <scope>NUCLEOTIDE SEQUENCE [LARGE SCALE GENOMIC DNA]</scope>
    <source>
        <strain evidence="9">cv. V14167</strain>
    </source>
</reference>
<dbReference type="CDD" id="cd15798">
    <property type="entry name" value="PMEI-like_3"/>
    <property type="match status" value="1"/>
</dbReference>
<keyword evidence="4 7" id="KW-0732">Signal</keyword>
<reference evidence="10" key="2">
    <citation type="submission" date="2025-08" db="UniProtKB">
        <authorList>
            <consortium name="RefSeq"/>
        </authorList>
    </citation>
    <scope>IDENTIFICATION</scope>
    <source>
        <tissue evidence="10">Whole plant</tissue>
    </source>
</reference>
<keyword evidence="2" id="KW-0052">Apoplast</keyword>
<dbReference type="PANTHER" id="PTHR31080:SF158">
    <property type="entry name" value="PLANT INVERTASE_PECTIN METHYLESTERASE INHIBITOR SUPERFAMILY PROTEIN"/>
    <property type="match status" value="1"/>
</dbReference>
<evidence type="ECO:0000256" key="5">
    <source>
        <dbReference type="ARBA" id="ARBA00023157"/>
    </source>
</evidence>
<gene>
    <name evidence="10" type="primary">LOC107492431</name>
</gene>
<proteinExistence type="inferred from homology"/>
<evidence type="ECO:0000256" key="1">
    <source>
        <dbReference type="ARBA" id="ARBA00004271"/>
    </source>
</evidence>
<feature type="signal peptide" evidence="7">
    <location>
        <begin position="1"/>
        <end position="23"/>
    </location>
</feature>
<evidence type="ECO:0000313" key="10">
    <source>
        <dbReference type="RefSeq" id="XP_015968938.1"/>
    </source>
</evidence>
<dbReference type="GO" id="GO:0004857">
    <property type="term" value="F:enzyme inhibitor activity"/>
    <property type="evidence" value="ECO:0007669"/>
    <property type="project" value="InterPro"/>
</dbReference>
<dbReference type="SMART" id="SM00856">
    <property type="entry name" value="PMEI"/>
    <property type="match status" value="1"/>
</dbReference>
<organism evidence="9 10">
    <name type="scientific">Arachis duranensis</name>
    <name type="common">Wild peanut</name>
    <dbReference type="NCBI Taxonomy" id="130453"/>
    <lineage>
        <taxon>Eukaryota</taxon>
        <taxon>Viridiplantae</taxon>
        <taxon>Streptophyta</taxon>
        <taxon>Embryophyta</taxon>
        <taxon>Tracheophyta</taxon>
        <taxon>Spermatophyta</taxon>
        <taxon>Magnoliopsida</taxon>
        <taxon>eudicotyledons</taxon>
        <taxon>Gunneridae</taxon>
        <taxon>Pentapetalae</taxon>
        <taxon>rosids</taxon>
        <taxon>fabids</taxon>
        <taxon>Fabales</taxon>
        <taxon>Fabaceae</taxon>
        <taxon>Papilionoideae</taxon>
        <taxon>50 kb inversion clade</taxon>
        <taxon>dalbergioids sensu lato</taxon>
        <taxon>Dalbergieae</taxon>
        <taxon>Pterocarpus clade</taxon>
        <taxon>Arachis</taxon>
    </lineage>
</organism>
<dbReference type="Pfam" id="PF04043">
    <property type="entry name" value="PMEI"/>
    <property type="match status" value="1"/>
</dbReference>
<evidence type="ECO:0000256" key="3">
    <source>
        <dbReference type="ARBA" id="ARBA00022525"/>
    </source>
</evidence>
<dbReference type="KEGG" id="adu:107492431"/>
<accession>A0A6P4DP85</accession>
<protein>
    <submittedName>
        <fullName evidence="10">Pectinesterase inhibitor 6-like</fullName>
    </submittedName>
</protein>